<reference evidence="4 5" key="1">
    <citation type="journal article" date="2019" name="Int. J. Syst. Evol. Microbiol.">
        <title>The Global Catalogue of Microorganisms (GCM) 10K type strain sequencing project: providing services to taxonomists for standard genome sequencing and annotation.</title>
        <authorList>
            <consortium name="The Broad Institute Genomics Platform"/>
            <consortium name="The Broad Institute Genome Sequencing Center for Infectious Disease"/>
            <person name="Wu L."/>
            <person name="Ma J."/>
        </authorList>
    </citation>
    <scope>NUCLEOTIDE SEQUENCE [LARGE SCALE GENOMIC DNA]</scope>
    <source>
        <strain evidence="4 5">JCM 11117</strain>
    </source>
</reference>
<dbReference type="RefSeq" id="WP_343944126.1">
    <property type="nucleotide sequence ID" value="NZ_BAAAHP010000161.1"/>
</dbReference>
<dbReference type="Pfam" id="PF03972">
    <property type="entry name" value="MmgE_PrpD_N"/>
    <property type="match status" value="1"/>
</dbReference>
<sequence length="465" mass="47669">MGVRSARGVSRQLADVVVGCSERQVPGAAKEAAARSLLDAVGVSLAATGLGEGTAAFSDLVRAEAGHGASTLLWDHSRVPAAAAAFANGALAHALDFEDAVDGLAAHPNAQVVPAVLALAEEHDTTGAELLAAVALGCDVTCRVAELAGERMARRGWYPPPVVGAIGATVAGAVVAGLTAGQAVDALSLVISQSTASGEVKNSPDSVIRGIRDAFAAHAAVRAVQLASRGVRGFAAPLEGEAGFLATFAGAGLDANRLLDGLGEDFRGTAVSFKAWPSCRGTHAFVDAALRLRAEVDLDAVEAIELVGAPVNRMLAEPLAAKRAPRTTIDAKFSLPFTVALALVDGRVGLGSFARDQLSRPDLLAVARKVSFRPEPAWDTPARMTSGRLTLRHADGRAHVLEVARPPGGPDAPMSTDALVAKFVDCAAHAVHPPADPEDIATQLLGIGSAPSVRDLFARAFPRSR</sequence>
<feature type="domain" description="MmgE/PrpD C-terminal" evidence="3">
    <location>
        <begin position="276"/>
        <end position="432"/>
    </location>
</feature>
<dbReference type="InterPro" id="IPR036148">
    <property type="entry name" value="MmgE/PrpD_sf"/>
</dbReference>
<accession>A0ABN1N6M5</accession>
<dbReference type="InterPro" id="IPR042183">
    <property type="entry name" value="MmgE/PrpD_sf_1"/>
</dbReference>
<evidence type="ECO:0000259" key="3">
    <source>
        <dbReference type="Pfam" id="PF19305"/>
    </source>
</evidence>
<gene>
    <name evidence="4" type="ORF">GCM10009559_51300</name>
</gene>
<dbReference type="Proteomes" id="UP001499967">
    <property type="component" value="Unassembled WGS sequence"/>
</dbReference>
<dbReference type="Gene3D" id="1.10.4100.10">
    <property type="entry name" value="2-methylcitrate dehydratase PrpD"/>
    <property type="match status" value="1"/>
</dbReference>
<protein>
    <submittedName>
        <fullName evidence="4">MmgE/PrpD family protein</fullName>
    </submittedName>
</protein>
<keyword evidence="5" id="KW-1185">Reference proteome</keyword>
<dbReference type="InterPro" id="IPR045337">
    <property type="entry name" value="MmgE_PrpD_C"/>
</dbReference>
<dbReference type="InterPro" id="IPR045336">
    <property type="entry name" value="MmgE_PrpD_N"/>
</dbReference>
<dbReference type="PANTHER" id="PTHR16943:SF8">
    <property type="entry name" value="2-METHYLCITRATE DEHYDRATASE"/>
    <property type="match status" value="1"/>
</dbReference>
<dbReference type="SUPFAM" id="SSF103378">
    <property type="entry name" value="2-methylcitrate dehydratase PrpD"/>
    <property type="match status" value="1"/>
</dbReference>
<evidence type="ECO:0000259" key="2">
    <source>
        <dbReference type="Pfam" id="PF03972"/>
    </source>
</evidence>
<proteinExistence type="inferred from homology"/>
<name>A0ABN1N6M5_9PSEU</name>
<organism evidence="4 5">
    <name type="scientific">Pseudonocardia zijingensis</name>
    <dbReference type="NCBI Taxonomy" id="153376"/>
    <lineage>
        <taxon>Bacteria</taxon>
        <taxon>Bacillati</taxon>
        <taxon>Actinomycetota</taxon>
        <taxon>Actinomycetes</taxon>
        <taxon>Pseudonocardiales</taxon>
        <taxon>Pseudonocardiaceae</taxon>
        <taxon>Pseudonocardia</taxon>
    </lineage>
</organism>
<feature type="domain" description="MmgE/PrpD N-terminal" evidence="2">
    <location>
        <begin position="11"/>
        <end position="250"/>
    </location>
</feature>
<dbReference type="InterPro" id="IPR042188">
    <property type="entry name" value="MmgE/PrpD_sf_2"/>
</dbReference>
<dbReference type="Gene3D" id="3.30.1330.120">
    <property type="entry name" value="2-methylcitrate dehydratase PrpD"/>
    <property type="match status" value="1"/>
</dbReference>
<dbReference type="Pfam" id="PF19305">
    <property type="entry name" value="MmgE_PrpD_C"/>
    <property type="match status" value="1"/>
</dbReference>
<dbReference type="EMBL" id="BAAAHP010000161">
    <property type="protein sequence ID" value="GAA0895471.1"/>
    <property type="molecule type" value="Genomic_DNA"/>
</dbReference>
<comment type="caution">
    <text evidence="4">The sequence shown here is derived from an EMBL/GenBank/DDBJ whole genome shotgun (WGS) entry which is preliminary data.</text>
</comment>
<evidence type="ECO:0000313" key="4">
    <source>
        <dbReference type="EMBL" id="GAA0895471.1"/>
    </source>
</evidence>
<evidence type="ECO:0000313" key="5">
    <source>
        <dbReference type="Proteomes" id="UP001499967"/>
    </source>
</evidence>
<dbReference type="InterPro" id="IPR005656">
    <property type="entry name" value="MmgE_PrpD"/>
</dbReference>
<comment type="similarity">
    <text evidence="1">Belongs to the PrpD family.</text>
</comment>
<dbReference type="PANTHER" id="PTHR16943">
    <property type="entry name" value="2-METHYLCITRATE DEHYDRATASE-RELATED"/>
    <property type="match status" value="1"/>
</dbReference>
<evidence type="ECO:0000256" key="1">
    <source>
        <dbReference type="ARBA" id="ARBA00006174"/>
    </source>
</evidence>